<keyword evidence="2" id="KW-1133">Transmembrane helix</keyword>
<feature type="transmembrane region" description="Helical" evidence="2">
    <location>
        <begin position="224"/>
        <end position="248"/>
    </location>
</feature>
<gene>
    <name evidence="3" type="ORF">OFUS_LOCUS24886</name>
</gene>
<protein>
    <submittedName>
        <fullName evidence="3">Uncharacterized protein</fullName>
    </submittedName>
</protein>
<dbReference type="AlphaFoldDB" id="A0A8J1TJJ7"/>
<feature type="transmembrane region" description="Helical" evidence="2">
    <location>
        <begin position="255"/>
        <end position="275"/>
    </location>
</feature>
<dbReference type="InterPro" id="IPR005804">
    <property type="entry name" value="FA_desaturase_dom"/>
</dbReference>
<feature type="transmembrane region" description="Helical" evidence="2">
    <location>
        <begin position="186"/>
        <end position="204"/>
    </location>
</feature>
<dbReference type="GO" id="GO:0006629">
    <property type="term" value="P:lipid metabolic process"/>
    <property type="evidence" value="ECO:0007669"/>
    <property type="project" value="InterPro"/>
</dbReference>
<keyword evidence="2" id="KW-0812">Transmembrane</keyword>
<proteinExistence type="predicted"/>
<dbReference type="EMBL" id="CAIIXF020000012">
    <property type="protein sequence ID" value="CAH1801064.1"/>
    <property type="molecule type" value="Genomic_DNA"/>
</dbReference>
<keyword evidence="2" id="KW-0472">Membrane</keyword>
<dbReference type="CDD" id="cd03507">
    <property type="entry name" value="Delta12-FADS-like"/>
    <property type="match status" value="1"/>
</dbReference>
<evidence type="ECO:0000313" key="3">
    <source>
        <dbReference type="EMBL" id="CAH1801064.1"/>
    </source>
</evidence>
<feature type="transmembrane region" description="Helical" evidence="2">
    <location>
        <begin position="97"/>
        <end position="117"/>
    </location>
</feature>
<dbReference type="Pfam" id="PF00487">
    <property type="entry name" value="FA_desaturase"/>
    <property type="match status" value="1"/>
</dbReference>
<evidence type="ECO:0000256" key="1">
    <source>
        <dbReference type="SAM" id="MobiDB-lite"/>
    </source>
</evidence>
<evidence type="ECO:0000313" key="4">
    <source>
        <dbReference type="Proteomes" id="UP000749559"/>
    </source>
</evidence>
<feature type="region of interest" description="Disordered" evidence="1">
    <location>
        <begin position="1"/>
        <end position="40"/>
    </location>
</feature>
<feature type="transmembrane region" description="Helical" evidence="2">
    <location>
        <begin position="137"/>
        <end position="153"/>
    </location>
</feature>
<name>A0A8J1TJJ7_OWEFU</name>
<dbReference type="GO" id="GO:0016491">
    <property type="term" value="F:oxidoreductase activity"/>
    <property type="evidence" value="ECO:0007669"/>
    <property type="project" value="InterPro"/>
</dbReference>
<comment type="caution">
    <text evidence="3">The sequence shown here is derived from an EMBL/GenBank/DDBJ whole genome shotgun (WGS) entry which is preliminary data.</text>
</comment>
<feature type="compositionally biased region" description="Polar residues" evidence="1">
    <location>
        <begin position="1"/>
        <end position="19"/>
    </location>
</feature>
<accession>A0A8J1TJJ7</accession>
<keyword evidence="4" id="KW-1185">Reference proteome</keyword>
<dbReference type="InterPro" id="IPR012171">
    <property type="entry name" value="Fatty_acid_desaturase"/>
</dbReference>
<reference evidence="3" key="1">
    <citation type="submission" date="2022-03" db="EMBL/GenBank/DDBJ databases">
        <authorList>
            <person name="Martin C."/>
        </authorList>
    </citation>
    <scope>NUCLEOTIDE SEQUENCE</scope>
</reference>
<evidence type="ECO:0000256" key="2">
    <source>
        <dbReference type="SAM" id="Phobius"/>
    </source>
</evidence>
<dbReference type="OrthoDB" id="1461976at2759"/>
<dbReference type="Proteomes" id="UP000749559">
    <property type="component" value="Unassembled WGS sequence"/>
</dbReference>
<sequence>MTSYNTGCSTNEIHSNGQTSKRKGALRNDDNETTTKGDNGVASIEHVPSIIELKNALPEHCFKSSLLQSLFYVGKDCAMIAALVLVMSYIERTTFIIYLLSLPFYWFLTGTLFWSLFVLGHDCGHSSFSKYTLVNDVLGNILHTFILVPYYPWKLSHHHHHKNTCNIDKEEVFYPVRDKDRKDKKFKVMPLFGFGLSWIVYLFNGFSPRNLSHFNPFEDMFIKHLFQCIISLACLCIWIGCLAVYGFYFGYISILTYYAVPCFVFMSWLVIVTFLHHHDVNVPWFADAKWSNVIGQLSTVDRHYGWAHALTHNIGTHQVHHLFSKIPHYRLEEATKVFREKYPHLVRKSNEPIMTSFQRMFYVWYSQRFIKDDVNVHVYK</sequence>
<feature type="compositionally biased region" description="Basic and acidic residues" evidence="1">
    <location>
        <begin position="26"/>
        <end position="35"/>
    </location>
</feature>
<dbReference type="PANTHER" id="PTHR32100">
    <property type="entry name" value="OMEGA-6 FATTY ACID DESATURASE, CHLOROPLASTIC"/>
    <property type="match status" value="1"/>
</dbReference>
<organism evidence="3 4">
    <name type="scientific">Owenia fusiformis</name>
    <name type="common">Polychaete worm</name>
    <dbReference type="NCBI Taxonomy" id="6347"/>
    <lineage>
        <taxon>Eukaryota</taxon>
        <taxon>Metazoa</taxon>
        <taxon>Spiralia</taxon>
        <taxon>Lophotrochozoa</taxon>
        <taxon>Annelida</taxon>
        <taxon>Polychaeta</taxon>
        <taxon>Sedentaria</taxon>
        <taxon>Canalipalpata</taxon>
        <taxon>Sabellida</taxon>
        <taxon>Oweniida</taxon>
        <taxon>Oweniidae</taxon>
        <taxon>Owenia</taxon>
    </lineage>
</organism>